<dbReference type="Proteomes" id="UP001161247">
    <property type="component" value="Chromosome 1"/>
</dbReference>
<proteinExistence type="inferred from homology"/>
<keyword evidence="2" id="KW-0808">Transferase</keyword>
<dbReference type="FunFam" id="3.40.50.2000:FF:000040">
    <property type="entry name" value="UDP-glycosyltransferase 76C1"/>
    <property type="match status" value="1"/>
</dbReference>
<gene>
    <name evidence="3" type="ORF">OLC1_LOCUS3488</name>
</gene>
<dbReference type="SUPFAM" id="SSF53756">
    <property type="entry name" value="UDP-Glycosyltransferase/glycogen phosphorylase"/>
    <property type="match status" value="2"/>
</dbReference>
<dbReference type="Gene3D" id="3.40.50.2000">
    <property type="entry name" value="Glycogen Phosphorylase B"/>
    <property type="match status" value="3"/>
</dbReference>
<dbReference type="GO" id="GO:1900994">
    <property type="term" value="P:(-)-secologanin biosynthetic process"/>
    <property type="evidence" value="ECO:0007669"/>
    <property type="project" value="UniProtKB-ARBA"/>
</dbReference>
<evidence type="ECO:0000313" key="3">
    <source>
        <dbReference type="EMBL" id="CAI9091600.1"/>
    </source>
</evidence>
<keyword evidence="4" id="KW-1185">Reference proteome</keyword>
<name>A0AAV1C7L8_OLDCO</name>
<dbReference type="InterPro" id="IPR002213">
    <property type="entry name" value="UDP_glucos_trans"/>
</dbReference>
<dbReference type="CDD" id="cd03784">
    <property type="entry name" value="GT1_Gtf-like"/>
    <property type="match status" value="1"/>
</dbReference>
<comment type="similarity">
    <text evidence="1">Belongs to the UDP-glycosyltransferase family.</text>
</comment>
<dbReference type="PANTHER" id="PTHR11926:SF1392">
    <property type="entry name" value="GLYCOSYLTRANSFERASE"/>
    <property type="match status" value="1"/>
</dbReference>
<dbReference type="PANTHER" id="PTHR11926">
    <property type="entry name" value="GLUCOSYL/GLUCURONOSYL TRANSFERASES"/>
    <property type="match status" value="1"/>
</dbReference>
<dbReference type="EMBL" id="OX459118">
    <property type="protein sequence ID" value="CAI9091600.1"/>
    <property type="molecule type" value="Genomic_DNA"/>
</dbReference>
<evidence type="ECO:0000256" key="1">
    <source>
        <dbReference type="ARBA" id="ARBA00009995"/>
    </source>
</evidence>
<accession>A0AAV1C7L8</accession>
<dbReference type="AlphaFoldDB" id="A0AAV1C7L8"/>
<reference evidence="3" key="1">
    <citation type="submission" date="2023-03" db="EMBL/GenBank/DDBJ databases">
        <authorList>
            <person name="Julca I."/>
        </authorList>
    </citation>
    <scope>NUCLEOTIDE SEQUENCE</scope>
</reference>
<protein>
    <submittedName>
        <fullName evidence="3">OLC1v1026672C1</fullName>
    </submittedName>
</protein>
<dbReference type="Pfam" id="PF00201">
    <property type="entry name" value="UDPGT"/>
    <property type="match status" value="1"/>
</dbReference>
<evidence type="ECO:0000313" key="4">
    <source>
        <dbReference type="Proteomes" id="UP001161247"/>
    </source>
</evidence>
<organism evidence="3 4">
    <name type="scientific">Oldenlandia corymbosa var. corymbosa</name>
    <dbReference type="NCBI Taxonomy" id="529605"/>
    <lineage>
        <taxon>Eukaryota</taxon>
        <taxon>Viridiplantae</taxon>
        <taxon>Streptophyta</taxon>
        <taxon>Embryophyta</taxon>
        <taxon>Tracheophyta</taxon>
        <taxon>Spermatophyta</taxon>
        <taxon>Magnoliopsida</taxon>
        <taxon>eudicotyledons</taxon>
        <taxon>Gunneridae</taxon>
        <taxon>Pentapetalae</taxon>
        <taxon>asterids</taxon>
        <taxon>lamiids</taxon>
        <taxon>Gentianales</taxon>
        <taxon>Rubiaceae</taxon>
        <taxon>Rubioideae</taxon>
        <taxon>Spermacoceae</taxon>
        <taxon>Hedyotis-Oldenlandia complex</taxon>
        <taxon>Oldenlandia</taxon>
    </lineage>
</organism>
<dbReference type="GO" id="GO:0080043">
    <property type="term" value="F:quercetin 3-O-glucosyltransferase activity"/>
    <property type="evidence" value="ECO:0007669"/>
    <property type="project" value="TreeGrafter"/>
</dbReference>
<evidence type="ECO:0000256" key="2">
    <source>
        <dbReference type="ARBA" id="ARBA00022679"/>
    </source>
</evidence>
<sequence length="824" mass="92234">MGEHIVEVPAPAPHVLMIPVPAQSHVNSMLNLAEILCVAGDINITFLVSKNIHDGLLLHANVESRFSNYRGFRLLCLPDGIYEGKIITTDDVAKLNDSFKSVAEPFLREVLLSLKSNWTKTKSPFTTIIADGVMSFAIDAAEEMSVPIFYFRPVSASAFWAYFSLPQLIENGEIPFSGDDDMDVAITNVKGMEGFLRRRDLPSFCRSGIRSPDFEMILTETAQTPRANGLILNTFEDLEGPILSQIRTFCPNLYTIGPLHAHLKSRMAAVNPNSSMNSSSNSLQEEDRSCIEWLDKQPSRSVLYVSFGSVTVLKKEQLLEFWKGLVNSGVKFLWVIRPDLVTGKNCDEHNKKSPADELETATKERGYMVGWAPQKEVLAHPAVGGFWTHSGWNSTLESVVEGVPMICWPYFGDQQINSRFVGEVWKIGLDMKDTCDKVIVEQMIKDLMVDRKDDFLKKAEEIAKLARKSIGSDDGSSFCNLDQPTRLLVACTSQQIRATFKKQQTKVLHHSSQKFRFQINRFGMGQTDQNPDPHILIFPFPLQGHVNSMLKLAEVLCLTGGINITYLVPPHIHRRLLLHANIESRFSKYPGFCLLSLPDGIYDGDMNTGDDAVKLFDSLNLIATPFLRDYLLTPKSNWANSNNPITTIISDGASSAFIDIAQQIGVPIIYFRTVSACAFWAYFSAPELIEAGEIPFSENELDLSITSLTGMEGYIRRRDLPGVFRDIESPIFKMLSTETRQTPRTNGLILNTFDDLEGPIISQIRTPCPNLYTIGPLHAHLKSRLAAANSKEIAKLARKSIEKDGSSFRNLERLIQDIRLMSRP</sequence>
<dbReference type="GO" id="GO:0080044">
    <property type="term" value="F:quercetin 7-O-glucosyltransferase activity"/>
    <property type="evidence" value="ECO:0007669"/>
    <property type="project" value="TreeGrafter"/>
</dbReference>